<sequence length="243" mass="28425">MVKQYLQSYDTEKWVQSFKSNDDNRTFNHTKRTVLRHEIISFSSQSNPLISRETLQVFAKYYLKNRMTKPTMGIGVVHYDSSPHIHFVIAGVALDSTATRVSRQQFKSFKIQLQNFQQEHYPELSHSIVEHTKPKTLELKLTYQEERMKDNGKVSYKEKLSCKVMQLAKGCVSLSELETKLKEQSLHPYHRRGLLTGVWLGNRKFRLATLGVGKEHLKKMTLEQKRLDTISQNKQIKNRGLER</sequence>
<dbReference type="EMBL" id="FZNY01000001">
    <property type="protein sequence ID" value="SNR35709.1"/>
    <property type="molecule type" value="Genomic_DNA"/>
</dbReference>
<evidence type="ECO:0000313" key="2">
    <source>
        <dbReference type="Proteomes" id="UP000198379"/>
    </source>
</evidence>
<keyword evidence="2" id="KW-1185">Reference proteome</keyword>
<reference evidence="1 2" key="1">
    <citation type="submission" date="2017-06" db="EMBL/GenBank/DDBJ databases">
        <authorList>
            <person name="Kim H.J."/>
            <person name="Triplett B.A."/>
        </authorList>
    </citation>
    <scope>NUCLEOTIDE SEQUENCE [LARGE SCALE GENOMIC DNA]</scope>
    <source>
        <strain evidence="1 2">DSM 25597</strain>
    </source>
</reference>
<accession>A0A238VQE1</accession>
<dbReference type="Proteomes" id="UP000198379">
    <property type="component" value="Unassembled WGS sequence"/>
</dbReference>
<gene>
    <name evidence="1" type="ORF">SAMN06265376_10180</name>
</gene>
<dbReference type="AlphaFoldDB" id="A0A238VQE1"/>
<proteinExistence type="predicted"/>
<organism evidence="1 2">
    <name type="scientific">Dokdonia pacifica</name>
    <dbReference type="NCBI Taxonomy" id="1627892"/>
    <lineage>
        <taxon>Bacteria</taxon>
        <taxon>Pseudomonadati</taxon>
        <taxon>Bacteroidota</taxon>
        <taxon>Flavobacteriia</taxon>
        <taxon>Flavobacteriales</taxon>
        <taxon>Flavobacteriaceae</taxon>
        <taxon>Dokdonia</taxon>
    </lineage>
</organism>
<name>A0A238VQE1_9FLAO</name>
<evidence type="ECO:0000313" key="1">
    <source>
        <dbReference type="EMBL" id="SNR35709.1"/>
    </source>
</evidence>
<protein>
    <submittedName>
        <fullName evidence="1">Relaxase/Mobilisation nuclease domain-containing protein</fullName>
    </submittedName>
</protein>